<reference evidence="2 3" key="1">
    <citation type="submission" date="2017-06" db="EMBL/GenBank/DDBJ databases">
        <title>Comparative genomic analysis of Ambrosia Fusariam Clade fungi.</title>
        <authorList>
            <person name="Stajich J.E."/>
            <person name="Carrillo J."/>
            <person name="Kijimoto T."/>
            <person name="Eskalen A."/>
            <person name="O'Donnell K."/>
            <person name="Kasson M."/>
        </authorList>
    </citation>
    <scope>NUCLEOTIDE SEQUENCE [LARGE SCALE GENOMIC DNA]</scope>
    <source>
        <strain evidence="2 3">NRRL62579</strain>
    </source>
</reference>
<evidence type="ECO:0000313" key="2">
    <source>
        <dbReference type="EMBL" id="RSL83753.1"/>
    </source>
</evidence>
<keyword evidence="3" id="KW-1185">Reference proteome</keyword>
<feature type="region of interest" description="Disordered" evidence="1">
    <location>
        <begin position="33"/>
        <end position="52"/>
    </location>
</feature>
<accession>A0A428S250</accession>
<comment type="caution">
    <text evidence="2">The sequence shown here is derived from an EMBL/GenBank/DDBJ whole genome shotgun (WGS) entry which is preliminary data.</text>
</comment>
<name>A0A428S250_9HYPO</name>
<dbReference type="AlphaFoldDB" id="A0A428S250"/>
<gene>
    <name evidence="2" type="ORF">CEP52_016625</name>
</gene>
<dbReference type="Proteomes" id="UP000287144">
    <property type="component" value="Unassembled WGS sequence"/>
</dbReference>
<dbReference type="EMBL" id="NKCK01000368">
    <property type="protein sequence ID" value="RSL83753.1"/>
    <property type="molecule type" value="Genomic_DNA"/>
</dbReference>
<sequence length="149" mass="17397">MAYLPITALATIFALPVFDFKARWRDMYNQPANWSESSGDDSNDSGSPSSSSPPVMSIYFTYWISTSLVLTWLTIEGWWVLSSEVEEWRWDRFLSLRQLARTVERVDELWSWVSERVGEIRSWFVLCKVKFHSWWQSSVGKQLDNASIA</sequence>
<organism evidence="2 3">
    <name type="scientific">Fusarium oligoseptatum</name>
    <dbReference type="NCBI Taxonomy" id="2604345"/>
    <lineage>
        <taxon>Eukaryota</taxon>
        <taxon>Fungi</taxon>
        <taxon>Dikarya</taxon>
        <taxon>Ascomycota</taxon>
        <taxon>Pezizomycotina</taxon>
        <taxon>Sordariomycetes</taxon>
        <taxon>Hypocreomycetidae</taxon>
        <taxon>Hypocreales</taxon>
        <taxon>Nectriaceae</taxon>
        <taxon>Fusarium</taxon>
        <taxon>Fusarium solani species complex</taxon>
    </lineage>
</organism>
<proteinExistence type="predicted"/>
<evidence type="ECO:0000313" key="3">
    <source>
        <dbReference type="Proteomes" id="UP000287144"/>
    </source>
</evidence>
<protein>
    <submittedName>
        <fullName evidence="2">Uncharacterized protein</fullName>
    </submittedName>
</protein>
<evidence type="ECO:0000256" key="1">
    <source>
        <dbReference type="SAM" id="MobiDB-lite"/>
    </source>
</evidence>